<dbReference type="AlphaFoldDB" id="A0A858RJL0"/>
<keyword evidence="2" id="KW-1133">Transmembrane helix</keyword>
<keyword evidence="4" id="KW-1185">Reference proteome</keyword>
<name>A0A858RJL0_9BACT</name>
<feature type="transmembrane region" description="Helical" evidence="2">
    <location>
        <begin position="37"/>
        <end position="56"/>
    </location>
</feature>
<feature type="compositionally biased region" description="Basic and acidic residues" evidence="1">
    <location>
        <begin position="129"/>
        <end position="144"/>
    </location>
</feature>
<protein>
    <submittedName>
        <fullName evidence="3">Uncharacterized protein</fullName>
    </submittedName>
</protein>
<dbReference type="EMBL" id="CP051774">
    <property type="protein sequence ID" value="QJE96390.1"/>
    <property type="molecule type" value="Genomic_DNA"/>
</dbReference>
<keyword evidence="2" id="KW-0472">Membrane</keyword>
<organism evidence="3 4">
    <name type="scientific">Luteolibacter luteus</name>
    <dbReference type="NCBI Taxonomy" id="2728835"/>
    <lineage>
        <taxon>Bacteria</taxon>
        <taxon>Pseudomonadati</taxon>
        <taxon>Verrucomicrobiota</taxon>
        <taxon>Verrucomicrobiia</taxon>
        <taxon>Verrucomicrobiales</taxon>
        <taxon>Verrucomicrobiaceae</taxon>
        <taxon>Luteolibacter</taxon>
    </lineage>
</organism>
<evidence type="ECO:0000313" key="3">
    <source>
        <dbReference type="EMBL" id="QJE96390.1"/>
    </source>
</evidence>
<feature type="region of interest" description="Disordered" evidence="1">
    <location>
        <begin position="125"/>
        <end position="144"/>
    </location>
</feature>
<dbReference type="RefSeq" id="WP_169454791.1">
    <property type="nucleotide sequence ID" value="NZ_CP051774.1"/>
</dbReference>
<dbReference type="KEGG" id="luo:HHL09_11545"/>
<evidence type="ECO:0000256" key="1">
    <source>
        <dbReference type="SAM" id="MobiDB-lite"/>
    </source>
</evidence>
<evidence type="ECO:0000313" key="4">
    <source>
        <dbReference type="Proteomes" id="UP000501812"/>
    </source>
</evidence>
<proteinExistence type="predicted"/>
<evidence type="ECO:0000256" key="2">
    <source>
        <dbReference type="SAM" id="Phobius"/>
    </source>
</evidence>
<keyword evidence="2" id="KW-0812">Transmembrane</keyword>
<dbReference type="Proteomes" id="UP000501812">
    <property type="component" value="Chromosome"/>
</dbReference>
<accession>A0A858RJL0</accession>
<reference evidence="3 4" key="1">
    <citation type="submission" date="2020-04" db="EMBL/GenBank/DDBJ databases">
        <title>Luteolibacter sp. G-1-1-1 isolated from soil.</title>
        <authorList>
            <person name="Dahal R.H."/>
        </authorList>
    </citation>
    <scope>NUCLEOTIDE SEQUENCE [LARGE SCALE GENOMIC DNA]</scope>
    <source>
        <strain evidence="3 4">G-1-1-1</strain>
    </source>
</reference>
<gene>
    <name evidence="3" type="ORF">HHL09_11545</name>
</gene>
<sequence>MGDAPRNYGKPSEDALHRMLEERERSQANNQRHLKRIASRILLGIFAVVLLGFLSMKEARDLIVSLFQDKPQPSKVPLQAEPGVPGNMNEETVKKVADMVSKASGGQVIDKGDIEFGAELLNFMQTPKPAKDGPHAAKTTPHDK</sequence>